<name>A0A328AK79_9CAUL</name>
<accession>A0A328AK79</accession>
<dbReference type="EMBL" id="QFYQ01000001">
    <property type="protein sequence ID" value="RAK55302.1"/>
    <property type="molecule type" value="Genomic_DNA"/>
</dbReference>
<reference evidence="3" key="1">
    <citation type="submission" date="2018-05" db="EMBL/GenBank/DDBJ databases">
        <authorList>
            <person name="Li X."/>
        </authorList>
    </citation>
    <scope>NUCLEOTIDE SEQUENCE [LARGE SCALE GENOMIC DNA]</scope>
    <source>
        <strain evidence="3">LX32</strain>
    </source>
</reference>
<evidence type="ECO:0000313" key="3">
    <source>
        <dbReference type="Proteomes" id="UP000249254"/>
    </source>
</evidence>
<protein>
    <submittedName>
        <fullName evidence="2">Uncharacterized protein</fullName>
    </submittedName>
</protein>
<keyword evidence="1" id="KW-0472">Membrane</keyword>
<feature type="transmembrane region" description="Helical" evidence="1">
    <location>
        <begin position="66"/>
        <end position="89"/>
    </location>
</feature>
<gene>
    <name evidence="2" type="ORF">DJ017_12655</name>
</gene>
<evidence type="ECO:0000313" key="2">
    <source>
        <dbReference type="EMBL" id="RAK55302.1"/>
    </source>
</evidence>
<keyword evidence="1" id="KW-0812">Transmembrane</keyword>
<dbReference type="OrthoDB" id="10013382at2"/>
<keyword evidence="3" id="KW-1185">Reference proteome</keyword>
<evidence type="ECO:0000256" key="1">
    <source>
        <dbReference type="SAM" id="Phobius"/>
    </source>
</evidence>
<dbReference type="AlphaFoldDB" id="A0A328AK79"/>
<dbReference type="Proteomes" id="UP000249254">
    <property type="component" value="Unassembled WGS sequence"/>
</dbReference>
<dbReference type="RefSeq" id="WP_111529050.1">
    <property type="nucleotide sequence ID" value="NZ_JBHRSG010000003.1"/>
</dbReference>
<organism evidence="2 3">
    <name type="scientific">Phenylobacterium soli</name>
    <dbReference type="NCBI Taxonomy" id="2170551"/>
    <lineage>
        <taxon>Bacteria</taxon>
        <taxon>Pseudomonadati</taxon>
        <taxon>Pseudomonadota</taxon>
        <taxon>Alphaproteobacteria</taxon>
        <taxon>Caulobacterales</taxon>
        <taxon>Caulobacteraceae</taxon>
        <taxon>Phenylobacterium</taxon>
    </lineage>
</organism>
<comment type="caution">
    <text evidence="2">The sequence shown here is derived from an EMBL/GenBank/DDBJ whole genome shotgun (WGS) entry which is preliminary data.</text>
</comment>
<proteinExistence type="predicted"/>
<sequence>MRVMDRLRPRAEQAVLWIHRQADRLDLIPSEFGDETPVDREDAGSVAREWLRQAKLWAAYNPEQMLALKAGAAALGGALLVLVLIVAAIR</sequence>
<keyword evidence="1" id="KW-1133">Transmembrane helix</keyword>